<dbReference type="AlphaFoldDB" id="A0A923HU03"/>
<organism evidence="1 2">
    <name type="scientific">Undibacterium nitidum</name>
    <dbReference type="NCBI Taxonomy" id="2762298"/>
    <lineage>
        <taxon>Bacteria</taxon>
        <taxon>Pseudomonadati</taxon>
        <taxon>Pseudomonadota</taxon>
        <taxon>Betaproteobacteria</taxon>
        <taxon>Burkholderiales</taxon>
        <taxon>Oxalobacteraceae</taxon>
        <taxon>Undibacterium</taxon>
    </lineage>
</organism>
<dbReference type="Gene3D" id="3.90.226.10">
    <property type="entry name" value="2-enoyl-CoA Hydratase, Chain A, domain 1"/>
    <property type="match status" value="1"/>
</dbReference>
<dbReference type="RefSeq" id="WP_186917199.1">
    <property type="nucleotide sequence ID" value="NZ_JACOFZ010000006.1"/>
</dbReference>
<evidence type="ECO:0000313" key="2">
    <source>
        <dbReference type="Proteomes" id="UP000627446"/>
    </source>
</evidence>
<comment type="caution">
    <text evidence="1">The sequence shown here is derived from an EMBL/GenBank/DDBJ whole genome shotgun (WGS) entry which is preliminary data.</text>
</comment>
<evidence type="ECO:0000313" key="1">
    <source>
        <dbReference type="EMBL" id="MBC3882577.1"/>
    </source>
</evidence>
<reference evidence="1" key="1">
    <citation type="submission" date="2020-08" db="EMBL/GenBank/DDBJ databases">
        <title>Novel species isolated from subtropical streams in China.</title>
        <authorList>
            <person name="Lu H."/>
        </authorList>
    </citation>
    <scope>NUCLEOTIDE SEQUENCE</scope>
    <source>
        <strain evidence="1">LX22W</strain>
    </source>
</reference>
<proteinExistence type="predicted"/>
<name>A0A923HU03_9BURK</name>
<dbReference type="PROSITE" id="PS51257">
    <property type="entry name" value="PROKAR_LIPOPROTEIN"/>
    <property type="match status" value="1"/>
</dbReference>
<gene>
    <name evidence="1" type="ORF">H8K36_14400</name>
</gene>
<dbReference type="InterPro" id="IPR029045">
    <property type="entry name" value="ClpP/crotonase-like_dom_sf"/>
</dbReference>
<dbReference type="Proteomes" id="UP000627446">
    <property type="component" value="Unassembled WGS sequence"/>
</dbReference>
<protein>
    <recommendedName>
        <fullName evidence="3">Tail specific protease domain-containing protein</fullName>
    </recommendedName>
</protein>
<sequence length="629" mass="68958">MPNSKIALHTKNSIHFILISVLSLSLFGCGGGSSNTTNVPNTTPISDTSSQPKPLEIISFENKLPQLAMLTKVAHNIEFFHPSDGVADTDWDTFLPYAMYRIAKTNSTDEQVSVLNELFSGIAPSVKFNSNTTGPTFSPDTDLLVWQNTSYVDQNATALEKSDSSYSRKRVSIKAADLGKNPRLANASFARYSVDQISILQPLVLETKAGKTLPASSAFALPKSISLSKSFDNPYQCLASAAKIWAVLDNFWPYFADIEVDWDAELIPLLKSCNTTERASTALDLALRLALTKLQDGHMVLEVPGALPLRFTPNFSLLMVEDKATIIKPDAQGLLDIGDEITEIDGSSVSSLLPTAKRSTLKDTRDTASVALRSLLLRDSIRPIKLSIRKANGEIQSKTFNADTTPTLGASTIERYFYSMPSAVYQVLPNNIHYVNVSRLPKADHADTINKLKLANGIILDMRSYPSSNSFWWEFLSHFSKDALIDPPIYMPYANAPNRANWFRELTGEEVPASLPTLSTNVVALSSRFGISQTDQVLGFAQRAKIKIIGEQTGGINGEVTTIYVRGENSVDLQLKFTGTEVRQLDLSRHIGIGIKPDITVNQSIAGIRAGKDEILETAQQILLRPLGK</sequence>
<accession>A0A923HU03</accession>
<dbReference type="EMBL" id="JACOFZ010000006">
    <property type="protein sequence ID" value="MBC3882577.1"/>
    <property type="molecule type" value="Genomic_DNA"/>
</dbReference>
<dbReference type="SUPFAM" id="SSF52096">
    <property type="entry name" value="ClpP/crotonase"/>
    <property type="match status" value="1"/>
</dbReference>
<evidence type="ECO:0008006" key="3">
    <source>
        <dbReference type="Google" id="ProtNLM"/>
    </source>
</evidence>
<keyword evidence="2" id="KW-1185">Reference proteome</keyword>